<name>A0A248K0J0_9PROT</name>
<feature type="domain" description="Multidrug resistance protein MdtA-like barrel-sandwich hybrid" evidence="2">
    <location>
        <begin position="63"/>
        <end position="210"/>
    </location>
</feature>
<keyword evidence="3" id="KW-0378">Hydrolase</keyword>
<dbReference type="Gene3D" id="2.40.50.100">
    <property type="match status" value="1"/>
</dbReference>
<dbReference type="GO" id="GO:0016787">
    <property type="term" value="F:hydrolase activity"/>
    <property type="evidence" value="ECO:0007669"/>
    <property type="project" value="UniProtKB-KW"/>
</dbReference>
<organism evidence="3 4">
    <name type="scientific">Nitrospirillum viridazoti CBAmc</name>
    <dbReference type="NCBI Taxonomy" id="1441467"/>
    <lineage>
        <taxon>Bacteria</taxon>
        <taxon>Pseudomonadati</taxon>
        <taxon>Pseudomonadota</taxon>
        <taxon>Alphaproteobacteria</taxon>
        <taxon>Rhodospirillales</taxon>
        <taxon>Azospirillaceae</taxon>
        <taxon>Nitrospirillum</taxon>
        <taxon>Nitrospirillum viridazoti</taxon>
    </lineage>
</organism>
<dbReference type="AlphaFoldDB" id="A0A248K0J0"/>
<gene>
    <name evidence="3" type="ORF">Y958_26860</name>
</gene>
<feature type="signal peptide" evidence="1">
    <location>
        <begin position="1"/>
        <end position="25"/>
    </location>
</feature>
<dbReference type="GO" id="GO:1990281">
    <property type="term" value="C:efflux pump complex"/>
    <property type="evidence" value="ECO:0007669"/>
    <property type="project" value="TreeGrafter"/>
</dbReference>
<evidence type="ECO:0000313" key="3">
    <source>
        <dbReference type="EMBL" id="ASG24495.1"/>
    </source>
</evidence>
<dbReference type="PANTHER" id="PTHR30469">
    <property type="entry name" value="MULTIDRUG RESISTANCE PROTEIN MDTA"/>
    <property type="match status" value="1"/>
</dbReference>
<evidence type="ECO:0000256" key="1">
    <source>
        <dbReference type="SAM" id="SignalP"/>
    </source>
</evidence>
<dbReference type="EMBL" id="CP022112">
    <property type="protein sequence ID" value="ASG24495.1"/>
    <property type="molecule type" value="Genomic_DNA"/>
</dbReference>
<accession>A0A248K0J0</accession>
<dbReference type="InterPro" id="IPR058625">
    <property type="entry name" value="MdtA-like_BSH"/>
</dbReference>
<proteinExistence type="predicted"/>
<dbReference type="KEGG" id="nao:Y958_26860"/>
<dbReference type="Proteomes" id="UP000197153">
    <property type="component" value="Chromosome 3"/>
</dbReference>
<protein>
    <submittedName>
        <fullName evidence="3">Glycosyl hydrolase family 18</fullName>
    </submittedName>
</protein>
<evidence type="ECO:0000313" key="4">
    <source>
        <dbReference type="Proteomes" id="UP000197153"/>
    </source>
</evidence>
<dbReference type="PANTHER" id="PTHR30469:SF15">
    <property type="entry name" value="HLYD FAMILY OF SECRETION PROTEINS"/>
    <property type="match status" value="1"/>
</dbReference>
<keyword evidence="1" id="KW-0732">Signal</keyword>
<dbReference type="GO" id="GO:0015562">
    <property type="term" value="F:efflux transmembrane transporter activity"/>
    <property type="evidence" value="ECO:0007669"/>
    <property type="project" value="TreeGrafter"/>
</dbReference>
<dbReference type="RefSeq" id="WP_088874920.1">
    <property type="nucleotide sequence ID" value="NZ_CP022112.1"/>
</dbReference>
<dbReference type="SUPFAM" id="SSF111369">
    <property type="entry name" value="HlyD-like secretion proteins"/>
    <property type="match status" value="1"/>
</dbReference>
<evidence type="ECO:0000259" key="2">
    <source>
        <dbReference type="Pfam" id="PF25917"/>
    </source>
</evidence>
<keyword evidence="4" id="KW-1185">Reference proteome</keyword>
<dbReference type="Gene3D" id="1.10.287.470">
    <property type="entry name" value="Helix hairpin bin"/>
    <property type="match status" value="1"/>
</dbReference>
<dbReference type="Pfam" id="PF25917">
    <property type="entry name" value="BSH_RND"/>
    <property type="match status" value="1"/>
</dbReference>
<sequence length="323" mass="35095">MKLKILFLFAAIGLLLGIVSAYVAAQQLSAQPPVFSPAPNPYANGIYANGIVESRQTHGANIAIFPEVSGPITRVLAAEGSLVKAGDPLVIIDDSVQRETTGQQKAQLEVAVAQIANARASLKSVADTFAKQQRSYTLDPQSVSQDTLDTARNAVAVAETNLRVVERQQVALSRAAAASEALLRKYTIRAPRDGIVLSIQAAAGSYVSSQGAYDGYIQGYLPLVIIGSAPEELEIRCYVDEILINRLPPAEKMVARMYVQGTDINLPLTYERMQPYVSPKIELSNQRQERVDVRVLPIIFRFDKPANLNLYPGQLVDVYIGAK</sequence>
<reference evidence="3 4" key="1">
    <citation type="submission" date="2017-06" db="EMBL/GenBank/DDBJ databases">
        <title>Complete genome sequence of Nitrospirillum amazonense strain CBAmC, an endophytic nitrogen-fixing and plant growth-promoting bacterium, isolated from sugarcane.</title>
        <authorList>
            <person name="Schwab S."/>
            <person name="dos Santos Teixeira K.R."/>
            <person name="Simoes Araujo J.L."/>
            <person name="Soares Vidal M."/>
            <person name="Borges de Freitas H.R."/>
            <person name="Rivello Crivelaro A.L."/>
            <person name="Bueno de Camargo Nunes A."/>
            <person name="dos Santos C.M."/>
            <person name="Palmeira da Silva Rosa D."/>
            <person name="da Silva Padilha D."/>
            <person name="da Silva E."/>
            <person name="Araujo Terra L."/>
            <person name="Soares Mendes V."/>
            <person name="Farinelli L."/>
            <person name="Magalhaes Cruz L."/>
            <person name="Baldani J.I."/>
        </authorList>
    </citation>
    <scope>NUCLEOTIDE SEQUENCE [LARGE SCALE GENOMIC DNA]</scope>
    <source>
        <strain evidence="3 4">CBAmC</strain>
    </source>
</reference>
<feature type="chain" id="PRO_5012760990" evidence="1">
    <location>
        <begin position="26"/>
        <end position="323"/>
    </location>
</feature>